<dbReference type="EMBL" id="UYRS01019913">
    <property type="protein sequence ID" value="VDK47214.1"/>
    <property type="molecule type" value="Genomic_DNA"/>
</dbReference>
<organism evidence="4">
    <name type="scientific">Taenia asiatica</name>
    <name type="common">Asian tapeworm</name>
    <dbReference type="NCBI Taxonomy" id="60517"/>
    <lineage>
        <taxon>Eukaryota</taxon>
        <taxon>Metazoa</taxon>
        <taxon>Spiralia</taxon>
        <taxon>Lophotrochozoa</taxon>
        <taxon>Platyhelminthes</taxon>
        <taxon>Cestoda</taxon>
        <taxon>Eucestoda</taxon>
        <taxon>Cyclophyllidea</taxon>
        <taxon>Taeniidae</taxon>
        <taxon>Taenia</taxon>
    </lineage>
</organism>
<dbReference type="AlphaFoldDB" id="A0A0R3WGJ9"/>
<proteinExistence type="predicted"/>
<dbReference type="WBParaSite" id="TASK_0000999201-mRNA-1">
    <property type="protein sequence ID" value="TASK_0000999201-mRNA-1"/>
    <property type="gene ID" value="TASK_0000999201"/>
</dbReference>
<evidence type="ECO:0000256" key="1">
    <source>
        <dbReference type="SAM" id="MobiDB-lite"/>
    </source>
</evidence>
<evidence type="ECO:0000313" key="2">
    <source>
        <dbReference type="EMBL" id="VDK47214.1"/>
    </source>
</evidence>
<sequence length="91" mass="10307">MVVLSVCLFSVWDSKLDLGLRAQAPVVSAVSDAVGEEEIEKEQDLRVAKNSSLIVLRPQQPHTNASHEDRRHTETPAEDFKVTSRHFRIRK</sequence>
<feature type="region of interest" description="Disordered" evidence="1">
    <location>
        <begin position="58"/>
        <end position="91"/>
    </location>
</feature>
<reference evidence="4" key="1">
    <citation type="submission" date="2017-02" db="UniProtKB">
        <authorList>
            <consortium name="WormBaseParasite"/>
        </authorList>
    </citation>
    <scope>IDENTIFICATION</scope>
</reference>
<protein>
    <submittedName>
        <fullName evidence="4">Secreted protein</fullName>
    </submittedName>
</protein>
<name>A0A0R3WGJ9_TAEAS</name>
<keyword evidence="3" id="KW-1185">Reference proteome</keyword>
<dbReference type="Proteomes" id="UP000282613">
    <property type="component" value="Unassembled WGS sequence"/>
</dbReference>
<gene>
    <name evidence="2" type="ORF">TASK_LOCUS9993</name>
</gene>
<reference evidence="2 3" key="2">
    <citation type="submission" date="2018-11" db="EMBL/GenBank/DDBJ databases">
        <authorList>
            <consortium name="Pathogen Informatics"/>
        </authorList>
    </citation>
    <scope>NUCLEOTIDE SEQUENCE [LARGE SCALE GENOMIC DNA]</scope>
</reference>
<accession>A0A0R3WGJ9</accession>
<evidence type="ECO:0000313" key="4">
    <source>
        <dbReference type="WBParaSite" id="TASK_0000999201-mRNA-1"/>
    </source>
</evidence>
<feature type="compositionally biased region" description="Basic and acidic residues" evidence="1">
    <location>
        <begin position="65"/>
        <end position="82"/>
    </location>
</feature>
<evidence type="ECO:0000313" key="3">
    <source>
        <dbReference type="Proteomes" id="UP000282613"/>
    </source>
</evidence>